<gene>
    <name evidence="1" type="ORF">DCAF_LOCUS6139</name>
</gene>
<dbReference type="PANTHER" id="PTHR17695:SF11">
    <property type="entry name" value="SMALL SUBUNIT PROCESSOME COMPONENT 20 HOMOLOG"/>
    <property type="match status" value="1"/>
</dbReference>
<protein>
    <submittedName>
        <fullName evidence="1">Uncharacterized protein</fullName>
    </submittedName>
</protein>
<evidence type="ECO:0000313" key="2">
    <source>
        <dbReference type="Proteomes" id="UP001314170"/>
    </source>
</evidence>
<evidence type="ECO:0000313" key="1">
    <source>
        <dbReference type="EMBL" id="CAK7328416.1"/>
    </source>
</evidence>
<accession>A0AAV1R7V8</accession>
<dbReference type="InterPro" id="IPR016024">
    <property type="entry name" value="ARM-type_fold"/>
</dbReference>
<dbReference type="PANTHER" id="PTHR17695">
    <property type="entry name" value="SMALL SUBUNIT PROCESSOME COMPONENT 20 HOMOLOG"/>
    <property type="match status" value="1"/>
</dbReference>
<dbReference type="Proteomes" id="UP001314170">
    <property type="component" value="Unassembled WGS sequence"/>
</dbReference>
<sequence length="921" mass="103571">MATPSHARAVKSLNKSPGLHGRRFVFKTFSQRIEDIEIDVYSSLSKIKSAPSEGSTFLRDCLIEYRVFDLNVCSHSKMPGSVTGRKLALLLLCKRMANFFSETEDDQLWNRLIAALCRDLPDDFVSYDERSFLPRIVDSLVSLLISGADREPDIIEQIFVAWSYILMYLQKSLLENNRLVDVLKLTAKLRYYPKEYVQEFMAATTSLLLRNASDGQLRKGVAKVMLEVVKKPLPVRKYGASALLYYVMRGTMSRPYSRPDRLDGTKWLPAPLEMFLCFTFTETLEKVPSNVSFYVFVLVPSCVCVHGYACTSLIGERMVQVAGTCPNTVDEVLTTTLQRLCEELEPEELNFMWNSLYQKIGYYAINDHLPCLIRFVSLLISSAQINDGRKISDYQPMLECVKNLVQKFIIPYGALKEENHLSEVIDKVLQLLLCTLDGLKSANDMATISHSSLQWAPVFKLRNSSSLTFLSELMVKDPCILYEFRANILSAMNDLMETSPKEIVFLLLSFCERLQKDPLRSSFLDGTPEGRFSRITGFLQQTARSWVGVIGNIVNGNGSFTPIERGELALLWGVVCCYPFMMDLQEMPSLLMDLIDALDQLLMVEAGFPKHTWQSLVGATLSSYYKCGKKCGQETSKVLRLAKTYKSSSQVLSAVADYLDHVHGPILEADTSHKTYHPEFEGKKAVDAFGIFADNLCNPDKGIRVPTLRILCHYEPQGCQMSTIDQPPEKKMKLDSSQTCPEDGQNIDVLQLLLSIEASTLSISTGRKVVLLISRIQMGLSAGRIDEAYIPVLLSGMIGIFHNRFSYPWASASECLAVLIDKHVALAWDKFVCYLEHCQHISQMFHDKPGGNAELSDQSSDLVERFISFVKPVSDSTPCATVLSSLLQSLQKIPSVAESRSRQIVPLFLKFLGYNSNDLAR</sequence>
<dbReference type="SUPFAM" id="SSF48371">
    <property type="entry name" value="ARM repeat"/>
    <property type="match status" value="1"/>
</dbReference>
<organism evidence="1 2">
    <name type="scientific">Dovyalis caffra</name>
    <dbReference type="NCBI Taxonomy" id="77055"/>
    <lineage>
        <taxon>Eukaryota</taxon>
        <taxon>Viridiplantae</taxon>
        <taxon>Streptophyta</taxon>
        <taxon>Embryophyta</taxon>
        <taxon>Tracheophyta</taxon>
        <taxon>Spermatophyta</taxon>
        <taxon>Magnoliopsida</taxon>
        <taxon>eudicotyledons</taxon>
        <taxon>Gunneridae</taxon>
        <taxon>Pentapetalae</taxon>
        <taxon>rosids</taxon>
        <taxon>fabids</taxon>
        <taxon>Malpighiales</taxon>
        <taxon>Salicaceae</taxon>
        <taxon>Flacourtieae</taxon>
        <taxon>Dovyalis</taxon>
    </lineage>
</organism>
<name>A0AAV1R7V8_9ROSI</name>
<dbReference type="AlphaFoldDB" id="A0AAV1R7V8"/>
<keyword evidence="2" id="KW-1185">Reference proteome</keyword>
<dbReference type="GO" id="GO:0032040">
    <property type="term" value="C:small-subunit processome"/>
    <property type="evidence" value="ECO:0007669"/>
    <property type="project" value="TreeGrafter"/>
</dbReference>
<comment type="caution">
    <text evidence="1">The sequence shown here is derived from an EMBL/GenBank/DDBJ whole genome shotgun (WGS) entry which is preliminary data.</text>
</comment>
<proteinExistence type="predicted"/>
<reference evidence="1 2" key="1">
    <citation type="submission" date="2024-01" db="EMBL/GenBank/DDBJ databases">
        <authorList>
            <person name="Waweru B."/>
        </authorList>
    </citation>
    <scope>NUCLEOTIDE SEQUENCE [LARGE SCALE GENOMIC DNA]</scope>
</reference>
<dbReference type="InterPro" id="IPR052575">
    <property type="entry name" value="SSU_processome_comp_20"/>
</dbReference>
<dbReference type="GO" id="GO:0030686">
    <property type="term" value="C:90S preribosome"/>
    <property type="evidence" value="ECO:0007669"/>
    <property type="project" value="TreeGrafter"/>
</dbReference>
<dbReference type="EMBL" id="CAWUPB010000893">
    <property type="protein sequence ID" value="CAK7328416.1"/>
    <property type="molecule type" value="Genomic_DNA"/>
</dbReference>